<organism evidence="8 9">
    <name type="scientific">Ligilactobacillus ruminis ATCC 25644</name>
    <dbReference type="NCBI Taxonomy" id="525362"/>
    <lineage>
        <taxon>Bacteria</taxon>
        <taxon>Bacillati</taxon>
        <taxon>Bacillota</taxon>
        <taxon>Bacilli</taxon>
        <taxon>Lactobacillales</taxon>
        <taxon>Lactobacillaceae</taxon>
        <taxon>Ligilactobacillus</taxon>
    </lineage>
</organism>
<reference evidence="8 9" key="1">
    <citation type="submission" date="2011-01" db="EMBL/GenBank/DDBJ databases">
        <authorList>
            <person name="Muzny D."/>
            <person name="Qin X."/>
            <person name="Buhay C."/>
            <person name="Dugan-Rocha S."/>
            <person name="Ding Y."/>
            <person name="Chen G."/>
            <person name="Hawes A."/>
            <person name="Holder M."/>
            <person name="Jhangiani S."/>
            <person name="Johnson A."/>
            <person name="Khan Z."/>
            <person name="Li Z."/>
            <person name="Liu W."/>
            <person name="Liu X."/>
            <person name="Perez L."/>
            <person name="Shen H."/>
            <person name="Wang Q."/>
            <person name="Watt J."/>
            <person name="Xi L."/>
            <person name="Xin Y."/>
            <person name="Zhou J."/>
            <person name="Deng J."/>
            <person name="Jiang H."/>
            <person name="Liu Y."/>
            <person name="Qu J."/>
            <person name="Song X.-Z."/>
            <person name="Zhang L."/>
            <person name="Villasana D."/>
            <person name="Johnson A."/>
            <person name="Liu J."/>
            <person name="Liyanage D."/>
            <person name="Lorensuhewa L."/>
            <person name="Robinson T."/>
            <person name="Song A."/>
            <person name="Song B.-B."/>
            <person name="Dinh H."/>
            <person name="Thornton R."/>
            <person name="Coyle M."/>
            <person name="Francisco L."/>
            <person name="Jackson L."/>
            <person name="Javaid M."/>
            <person name="Korchina V."/>
            <person name="Kovar C."/>
            <person name="Mata R."/>
            <person name="Mathew T."/>
            <person name="Ngo R."/>
            <person name="Nguyen L."/>
            <person name="Nguyen N."/>
            <person name="Okwuonu G."/>
            <person name="Ongeri F."/>
            <person name="Pham C."/>
            <person name="Simmons D."/>
            <person name="Wilczek-Boney K."/>
            <person name="Hale W."/>
            <person name="Jakkamsetti A."/>
            <person name="Pham P."/>
            <person name="Ruth R."/>
            <person name="San Lucas F."/>
            <person name="Warren J."/>
            <person name="Zhang J."/>
            <person name="Zhao Z."/>
            <person name="Zhou C."/>
            <person name="Zhu D."/>
            <person name="Lee S."/>
            <person name="Bess C."/>
            <person name="Blankenburg K."/>
            <person name="Forbes L."/>
            <person name="Fu Q."/>
            <person name="Gubbala S."/>
            <person name="Hirani K."/>
            <person name="Jayaseelan J.C."/>
            <person name="Lara F."/>
            <person name="Munidasa M."/>
            <person name="Palculict T."/>
            <person name="Patil S."/>
            <person name="Pu L.-L."/>
            <person name="Saada N."/>
            <person name="Tang L."/>
            <person name="Weissenberger G."/>
            <person name="Zhu Y."/>
            <person name="Hemphill L."/>
            <person name="Shang Y."/>
            <person name="Youmans B."/>
            <person name="Ayvaz T."/>
            <person name="Ross M."/>
            <person name="Santibanez J."/>
            <person name="Aqrawi P."/>
            <person name="Gross S."/>
            <person name="Joshi V."/>
            <person name="Fowler G."/>
            <person name="Nazareth L."/>
            <person name="Reid J."/>
            <person name="Worley K."/>
            <person name="Petrosino J."/>
            <person name="Highlander S."/>
            <person name="Gibbs R."/>
        </authorList>
    </citation>
    <scope>NUCLEOTIDE SEQUENCE [LARGE SCALE GENOMIC DNA]</scope>
    <source>
        <strain evidence="8 9">ATCC 25644</strain>
    </source>
</reference>
<keyword evidence="4 6" id="KW-1133">Transmembrane helix</keyword>
<dbReference type="PANTHER" id="PTHR33545">
    <property type="entry name" value="UPF0750 MEMBRANE PROTEIN YITT-RELATED"/>
    <property type="match status" value="1"/>
</dbReference>
<dbReference type="InterPro" id="IPR051461">
    <property type="entry name" value="UPF0750_membrane"/>
</dbReference>
<feature type="transmembrane region" description="Helical" evidence="6">
    <location>
        <begin position="122"/>
        <end position="141"/>
    </location>
</feature>
<dbReference type="Pfam" id="PF02588">
    <property type="entry name" value="YitT_membrane"/>
    <property type="match status" value="1"/>
</dbReference>
<dbReference type="Proteomes" id="UP000004099">
    <property type="component" value="Unassembled WGS sequence"/>
</dbReference>
<evidence type="ECO:0000256" key="2">
    <source>
        <dbReference type="ARBA" id="ARBA00022475"/>
    </source>
</evidence>
<evidence type="ECO:0000256" key="1">
    <source>
        <dbReference type="ARBA" id="ARBA00004651"/>
    </source>
</evidence>
<dbReference type="CDD" id="cd16380">
    <property type="entry name" value="YitT_C"/>
    <property type="match status" value="1"/>
</dbReference>
<keyword evidence="3 6" id="KW-0812">Transmembrane</keyword>
<feature type="transmembrane region" description="Helical" evidence="6">
    <location>
        <begin position="188"/>
        <end position="206"/>
    </location>
</feature>
<protein>
    <recommendedName>
        <fullName evidence="7">DUF2179 domain-containing protein</fullName>
    </recommendedName>
</protein>
<evidence type="ECO:0000256" key="6">
    <source>
        <dbReference type="SAM" id="Phobius"/>
    </source>
</evidence>
<evidence type="ECO:0000313" key="8">
    <source>
        <dbReference type="EMBL" id="EFZ33974.1"/>
    </source>
</evidence>
<dbReference type="InterPro" id="IPR003740">
    <property type="entry name" value="YitT"/>
</dbReference>
<evidence type="ECO:0000256" key="5">
    <source>
        <dbReference type="ARBA" id="ARBA00023136"/>
    </source>
</evidence>
<dbReference type="AlphaFoldDB" id="E7FSF6"/>
<dbReference type="PANTHER" id="PTHR33545:SF9">
    <property type="entry name" value="UPF0750 MEMBRANE PROTEIN YITE"/>
    <property type="match status" value="1"/>
</dbReference>
<sequence length="295" mass="32758">MIGINFPYFFIQGEFFMKKRLVKNPFFRAFIFLFALELVAISINFFYAPINIAAGGATGMAVLLEAAFGFNRSLCVLVINTLMLILAWIFIDWKTVKKFIIGSYLLPVLIYVTPSFKIVSDKLLAVILGGVFSAIGVAALYRINAASGGTTVPPLIIERYFHVNPAVSLLVIDMVVTLFNIPVSGIDAFFMAAFSLFVSLFVMRYMESGLDHKYQIQVMSNDKLPEIRKMLEDADNSLTIFDVRGGYSLNDKKLIMAVVDNDSYGKLLSRIHDIDPNAFIVASNVVKVHGGTFGI</sequence>
<evidence type="ECO:0000313" key="9">
    <source>
        <dbReference type="Proteomes" id="UP000004099"/>
    </source>
</evidence>
<keyword evidence="2" id="KW-1003">Cell membrane</keyword>
<dbReference type="GO" id="GO:0005886">
    <property type="term" value="C:plasma membrane"/>
    <property type="evidence" value="ECO:0007669"/>
    <property type="project" value="UniProtKB-SubCell"/>
</dbReference>
<comment type="caution">
    <text evidence="8">The sequence shown here is derived from an EMBL/GenBank/DDBJ whole genome shotgun (WGS) entry which is preliminary data.</text>
</comment>
<dbReference type="Gene3D" id="3.30.70.120">
    <property type="match status" value="1"/>
</dbReference>
<feature type="domain" description="DUF2179" evidence="7">
    <location>
        <begin position="238"/>
        <end position="290"/>
    </location>
</feature>
<dbReference type="PIRSF" id="PIRSF006483">
    <property type="entry name" value="Membrane_protein_YitT"/>
    <property type="match status" value="1"/>
</dbReference>
<dbReference type="InterPro" id="IPR015867">
    <property type="entry name" value="N-reg_PII/ATP_PRibTrfase_C"/>
</dbReference>
<dbReference type="EMBL" id="ACGS02000046">
    <property type="protein sequence ID" value="EFZ33974.1"/>
    <property type="molecule type" value="Genomic_DNA"/>
</dbReference>
<dbReference type="Pfam" id="PF10035">
    <property type="entry name" value="DUF2179"/>
    <property type="match status" value="1"/>
</dbReference>
<gene>
    <name evidence="8" type="ORF">HMPREF0542_11833</name>
</gene>
<accession>E7FSF6</accession>
<comment type="subcellular location">
    <subcellularLocation>
        <location evidence="1">Cell membrane</location>
        <topology evidence="1">Multi-pass membrane protein</topology>
    </subcellularLocation>
</comment>
<evidence type="ECO:0000256" key="4">
    <source>
        <dbReference type="ARBA" id="ARBA00022989"/>
    </source>
</evidence>
<name>E7FSF6_9LACO</name>
<evidence type="ECO:0000256" key="3">
    <source>
        <dbReference type="ARBA" id="ARBA00022692"/>
    </source>
</evidence>
<evidence type="ECO:0000259" key="7">
    <source>
        <dbReference type="Pfam" id="PF10035"/>
    </source>
</evidence>
<feature type="transmembrane region" description="Helical" evidence="6">
    <location>
        <begin position="98"/>
        <end position="116"/>
    </location>
</feature>
<feature type="transmembrane region" description="Helical" evidence="6">
    <location>
        <begin position="70"/>
        <end position="91"/>
    </location>
</feature>
<dbReference type="HOGENOM" id="CLU_063199_1_1_9"/>
<dbReference type="InterPro" id="IPR019264">
    <property type="entry name" value="DUF2179"/>
</dbReference>
<feature type="transmembrane region" description="Helical" evidence="6">
    <location>
        <begin position="26"/>
        <end position="50"/>
    </location>
</feature>
<proteinExistence type="predicted"/>
<keyword evidence="5 6" id="KW-0472">Membrane</keyword>